<evidence type="ECO:0000256" key="1">
    <source>
        <dbReference type="SAM" id="MobiDB-lite"/>
    </source>
</evidence>
<gene>
    <name evidence="2" type="ORF">BN961_01595</name>
</gene>
<name>A0A090ML80_AFIFE</name>
<dbReference type="EMBL" id="CCAZ020000001">
    <property type="protein sequence ID" value="CEG08181.1"/>
    <property type="molecule type" value="Genomic_DNA"/>
</dbReference>
<reference evidence="2 3" key="1">
    <citation type="journal article" date="2014" name="Genome Announc.">
        <title>Genome Sequence of Afipia felis Strain 76713, Isolated in Hospital Water Using an Amoeba Co-Culture Procedure.</title>
        <authorList>
            <person name="Benamar S."/>
            <person name="La Scola B."/>
            <person name="Croce O."/>
        </authorList>
    </citation>
    <scope>NUCLEOTIDE SEQUENCE [LARGE SCALE GENOMIC DNA]</scope>
    <source>
        <strain evidence="2 3">76713</strain>
    </source>
</reference>
<dbReference type="Proteomes" id="UP000035762">
    <property type="component" value="Unassembled WGS sequence"/>
</dbReference>
<sequence>MRGARGGHYHFTVRRNPHRQFRIDEPQRLGAQRTEQKRHTGQAHFRFRGARDDSAVVVAHHDVAQAHRDPDPPCTLDLGTADLDGVVAPEVLLNGGRKPWRDNIEIDGARAEAQPQSEKTDAEDNGQNAERGDGPAQPDRVENPVTKSCERCGQTVQADTAALEQTPCLMAALILPLGSIPMARLRSRRFLRLRVLHCLTLALSVDWRQDGF</sequence>
<protein>
    <submittedName>
        <fullName evidence="2">Uncharacterized protein</fullName>
    </submittedName>
</protein>
<dbReference type="STRING" id="1035.BN961_01595"/>
<proteinExistence type="predicted"/>
<evidence type="ECO:0000313" key="2">
    <source>
        <dbReference type="EMBL" id="CEG08181.1"/>
    </source>
</evidence>
<evidence type="ECO:0000313" key="3">
    <source>
        <dbReference type="Proteomes" id="UP000035762"/>
    </source>
</evidence>
<accession>A0A090ML80</accession>
<dbReference type="AlphaFoldDB" id="A0A090ML80"/>
<organism evidence="2 3">
    <name type="scientific">Afipia felis</name>
    <name type="common">Cat scratch disease bacillus</name>
    <dbReference type="NCBI Taxonomy" id="1035"/>
    <lineage>
        <taxon>Bacteria</taxon>
        <taxon>Pseudomonadati</taxon>
        <taxon>Pseudomonadota</taxon>
        <taxon>Alphaproteobacteria</taxon>
        <taxon>Hyphomicrobiales</taxon>
        <taxon>Nitrobacteraceae</taxon>
        <taxon>Afipia</taxon>
    </lineage>
</organism>
<keyword evidence="3" id="KW-1185">Reference proteome</keyword>
<feature type="region of interest" description="Disordered" evidence="1">
    <location>
        <begin position="109"/>
        <end position="143"/>
    </location>
</feature>
<comment type="caution">
    <text evidence="2">The sequence shown here is derived from an EMBL/GenBank/DDBJ whole genome shotgun (WGS) entry which is preliminary data.</text>
</comment>